<accession>A0A5B7K9P2</accession>
<evidence type="ECO:0000313" key="3">
    <source>
        <dbReference type="Proteomes" id="UP000324222"/>
    </source>
</evidence>
<keyword evidence="3" id="KW-1185">Reference proteome</keyword>
<gene>
    <name evidence="2" type="ORF">E2C01_098939</name>
</gene>
<evidence type="ECO:0000256" key="1">
    <source>
        <dbReference type="ARBA" id="ARBA00023125"/>
    </source>
</evidence>
<dbReference type="GO" id="GO:0003677">
    <property type="term" value="F:DNA binding"/>
    <property type="evidence" value="ECO:0007669"/>
    <property type="project" value="UniProtKB-KW"/>
</dbReference>
<comment type="caution">
    <text evidence="2">The sequence shown here is derived from an EMBL/GenBank/DDBJ whole genome shotgun (WGS) entry which is preliminary data.</text>
</comment>
<protein>
    <submittedName>
        <fullName evidence="2">Uncharacterized protein</fullName>
    </submittedName>
</protein>
<proteinExistence type="predicted"/>
<dbReference type="Gene3D" id="1.10.150.130">
    <property type="match status" value="1"/>
</dbReference>
<dbReference type="OrthoDB" id="6380429at2759"/>
<sequence>MVSICSMDRATFLHRIFSRRYGEEVADSLIKGFHESTRRQQEHAWRAFQDWIRSRPITILSLLLLLQFIRWLRFQKNFVSQTIASYKSASALWIKEATSLDLSDPHFTLLLKSLFLEKPPQRFPEIRWNLTKVLQFLR</sequence>
<reference evidence="2 3" key="1">
    <citation type="submission" date="2019-05" db="EMBL/GenBank/DDBJ databases">
        <title>Another draft genome of Portunus trituberculatus and its Hox gene families provides insights of decapod evolution.</title>
        <authorList>
            <person name="Jeong J.-H."/>
            <person name="Song I."/>
            <person name="Kim S."/>
            <person name="Choi T."/>
            <person name="Kim D."/>
            <person name="Ryu S."/>
            <person name="Kim W."/>
        </authorList>
    </citation>
    <scope>NUCLEOTIDE SEQUENCE [LARGE SCALE GENOMIC DNA]</scope>
    <source>
        <tissue evidence="2">Muscle</tissue>
    </source>
</reference>
<dbReference type="InterPro" id="IPR010998">
    <property type="entry name" value="Integrase_recombinase_N"/>
</dbReference>
<evidence type="ECO:0000313" key="2">
    <source>
        <dbReference type="EMBL" id="MPD03307.1"/>
    </source>
</evidence>
<name>A0A5B7K9P2_PORTR</name>
<dbReference type="AlphaFoldDB" id="A0A5B7K9P2"/>
<organism evidence="2 3">
    <name type="scientific">Portunus trituberculatus</name>
    <name type="common">Swimming crab</name>
    <name type="synonym">Neptunus trituberculatus</name>
    <dbReference type="NCBI Taxonomy" id="210409"/>
    <lineage>
        <taxon>Eukaryota</taxon>
        <taxon>Metazoa</taxon>
        <taxon>Ecdysozoa</taxon>
        <taxon>Arthropoda</taxon>
        <taxon>Crustacea</taxon>
        <taxon>Multicrustacea</taxon>
        <taxon>Malacostraca</taxon>
        <taxon>Eumalacostraca</taxon>
        <taxon>Eucarida</taxon>
        <taxon>Decapoda</taxon>
        <taxon>Pleocyemata</taxon>
        <taxon>Brachyura</taxon>
        <taxon>Eubrachyura</taxon>
        <taxon>Portunoidea</taxon>
        <taxon>Portunidae</taxon>
        <taxon>Portuninae</taxon>
        <taxon>Portunus</taxon>
    </lineage>
</organism>
<keyword evidence="1" id="KW-0238">DNA-binding</keyword>
<dbReference type="EMBL" id="VSRR010135607">
    <property type="protein sequence ID" value="MPD03307.1"/>
    <property type="molecule type" value="Genomic_DNA"/>
</dbReference>
<dbReference type="Proteomes" id="UP000324222">
    <property type="component" value="Unassembled WGS sequence"/>
</dbReference>